<comment type="caution">
    <text evidence="4">The sequence shown here is derived from an EMBL/GenBank/DDBJ whole genome shotgun (WGS) entry which is preliminary data.</text>
</comment>
<dbReference type="RefSeq" id="WP_093520607.1">
    <property type="nucleotide sequence ID" value="NZ_FOSK01000007.1"/>
</dbReference>
<dbReference type="Proteomes" id="UP000199598">
    <property type="component" value="Unassembled WGS sequence"/>
</dbReference>
<evidence type="ECO:0000313" key="5">
    <source>
        <dbReference type="Proteomes" id="UP000199598"/>
    </source>
</evidence>
<gene>
    <name evidence="4" type="ORF">SAMN04488518_107225</name>
</gene>
<organism evidence="4 5">
    <name type="scientific">Pseudovibrio ascidiaceicola</name>
    <dbReference type="NCBI Taxonomy" id="285279"/>
    <lineage>
        <taxon>Bacteria</taxon>
        <taxon>Pseudomonadati</taxon>
        <taxon>Pseudomonadota</taxon>
        <taxon>Alphaproteobacteria</taxon>
        <taxon>Hyphomicrobiales</taxon>
        <taxon>Stappiaceae</taxon>
        <taxon>Pseudovibrio</taxon>
    </lineage>
</organism>
<proteinExistence type="predicted"/>
<feature type="region of interest" description="Disordered" evidence="2">
    <location>
        <begin position="1"/>
        <end position="20"/>
    </location>
</feature>
<dbReference type="InterPro" id="IPR047057">
    <property type="entry name" value="MerR_fam"/>
</dbReference>
<evidence type="ECO:0000256" key="1">
    <source>
        <dbReference type="ARBA" id="ARBA00023125"/>
    </source>
</evidence>
<dbReference type="Pfam" id="PF13411">
    <property type="entry name" value="MerR_1"/>
    <property type="match status" value="1"/>
</dbReference>
<dbReference type="SMART" id="SM00422">
    <property type="entry name" value="HTH_MERR"/>
    <property type="match status" value="1"/>
</dbReference>
<dbReference type="SUPFAM" id="SSF46955">
    <property type="entry name" value="Putative DNA-binding domain"/>
    <property type="match status" value="1"/>
</dbReference>
<evidence type="ECO:0000259" key="3">
    <source>
        <dbReference type="PROSITE" id="PS50937"/>
    </source>
</evidence>
<dbReference type="InterPro" id="IPR009061">
    <property type="entry name" value="DNA-bd_dom_put_sf"/>
</dbReference>
<evidence type="ECO:0000313" key="4">
    <source>
        <dbReference type="EMBL" id="SFK65316.1"/>
    </source>
</evidence>
<dbReference type="Gene3D" id="1.10.1660.10">
    <property type="match status" value="1"/>
</dbReference>
<accession>A0A1I4BBD3</accession>
<dbReference type="InterPro" id="IPR000551">
    <property type="entry name" value="MerR-type_HTH_dom"/>
</dbReference>
<reference evidence="4 5" key="1">
    <citation type="submission" date="2016-10" db="EMBL/GenBank/DDBJ databases">
        <authorList>
            <person name="Varghese N."/>
            <person name="Submissions S."/>
        </authorList>
    </citation>
    <scope>NUCLEOTIDE SEQUENCE [LARGE SCALE GENOMIC DNA]</scope>
    <source>
        <strain evidence="4 5">DSM 16392</strain>
    </source>
</reference>
<name>A0A1I4BBD3_9HYPH</name>
<protein>
    <submittedName>
        <fullName evidence="4">DNA-binding transcriptional regulator, MerR family</fullName>
    </submittedName>
</protein>
<dbReference type="PROSITE" id="PS50937">
    <property type="entry name" value="HTH_MERR_2"/>
    <property type="match status" value="1"/>
</dbReference>
<dbReference type="PANTHER" id="PTHR30204">
    <property type="entry name" value="REDOX-CYCLING DRUG-SENSING TRANSCRIPTIONAL ACTIVATOR SOXR"/>
    <property type="match status" value="1"/>
</dbReference>
<feature type="domain" description="HTH merR-type" evidence="3">
    <location>
        <begin position="26"/>
        <end position="93"/>
    </location>
</feature>
<dbReference type="PANTHER" id="PTHR30204:SF58">
    <property type="entry name" value="HTH-TYPE TRANSCRIPTIONAL REGULATOR YFMP"/>
    <property type="match status" value="1"/>
</dbReference>
<dbReference type="GO" id="GO:0003677">
    <property type="term" value="F:DNA binding"/>
    <property type="evidence" value="ECO:0007669"/>
    <property type="project" value="UniProtKB-KW"/>
</dbReference>
<keyword evidence="5" id="KW-1185">Reference proteome</keyword>
<sequence>MSERREETLNPLEEAEKETGHADQELFGIGDLAEEYEISTRSIRFYESKGLISPQRVNGVRIYNRKDRARLALILRGKAIGSSLSEIKHFLDLYGQHGEGHRQQLEYLGSRTGEVLKELSARKEALEVTISEIQSIHDECMAKLAEE</sequence>
<dbReference type="EMBL" id="FOSK01000007">
    <property type="protein sequence ID" value="SFK65316.1"/>
    <property type="molecule type" value="Genomic_DNA"/>
</dbReference>
<evidence type="ECO:0000256" key="2">
    <source>
        <dbReference type="SAM" id="MobiDB-lite"/>
    </source>
</evidence>
<keyword evidence="1 4" id="KW-0238">DNA-binding</keyword>
<dbReference type="CDD" id="cd04776">
    <property type="entry name" value="HTH_GnyR"/>
    <property type="match status" value="1"/>
</dbReference>